<keyword evidence="2" id="KW-1185">Reference proteome</keyword>
<dbReference type="OrthoDB" id="9794372at2"/>
<dbReference type="Proteomes" id="UP000184512">
    <property type="component" value="Unassembled WGS sequence"/>
</dbReference>
<reference evidence="2" key="1">
    <citation type="submission" date="2016-11" db="EMBL/GenBank/DDBJ databases">
        <authorList>
            <person name="Varghese N."/>
            <person name="Submissions S."/>
        </authorList>
    </citation>
    <scope>NUCLEOTIDE SEQUENCE [LARGE SCALE GENOMIC DNA]</scope>
    <source>
        <strain evidence="2">DSM 12906</strain>
    </source>
</reference>
<sequence>MSIDVTTDRVPTAVTRRVQAVLYGLAVDGWVQGTAVEVAPHVGLSVVLVAEALAWLETAGMVRFELVDGLPGFQLLEGGN</sequence>
<gene>
    <name evidence="1" type="ORF">SAMN02745244_02560</name>
</gene>
<dbReference type="RefSeq" id="WP_073188911.1">
    <property type="nucleotide sequence ID" value="NZ_FQZG01000050.1"/>
</dbReference>
<dbReference type="EMBL" id="FQZG01000050">
    <property type="protein sequence ID" value="SHJ45986.1"/>
    <property type="molecule type" value="Genomic_DNA"/>
</dbReference>
<organism evidence="1 2">
    <name type="scientific">Tessaracoccus bendigoensis DSM 12906</name>
    <dbReference type="NCBI Taxonomy" id="1123357"/>
    <lineage>
        <taxon>Bacteria</taxon>
        <taxon>Bacillati</taxon>
        <taxon>Actinomycetota</taxon>
        <taxon>Actinomycetes</taxon>
        <taxon>Propionibacteriales</taxon>
        <taxon>Propionibacteriaceae</taxon>
        <taxon>Tessaracoccus</taxon>
    </lineage>
</organism>
<proteinExistence type="predicted"/>
<dbReference type="AlphaFoldDB" id="A0A1M6JH31"/>
<evidence type="ECO:0000313" key="1">
    <source>
        <dbReference type="EMBL" id="SHJ45986.1"/>
    </source>
</evidence>
<evidence type="ECO:0000313" key="2">
    <source>
        <dbReference type="Proteomes" id="UP000184512"/>
    </source>
</evidence>
<protein>
    <submittedName>
        <fullName evidence="1">Uncharacterized protein</fullName>
    </submittedName>
</protein>
<accession>A0A1M6JH31</accession>
<name>A0A1M6JH31_9ACTN</name>
<dbReference type="STRING" id="1123357.SAMN02745244_02560"/>